<dbReference type="Pfam" id="PF00528">
    <property type="entry name" value="BPD_transp_1"/>
    <property type="match status" value="1"/>
</dbReference>
<dbReference type="EMBL" id="JFKE01000001">
    <property type="protein sequence ID" value="KAJ57056.1"/>
    <property type="molecule type" value="Genomic_DNA"/>
</dbReference>
<keyword evidence="6 7" id="KW-0472">Membrane</keyword>
<dbReference type="InterPro" id="IPR035906">
    <property type="entry name" value="MetI-like_sf"/>
</dbReference>
<keyword evidence="4 7" id="KW-0812">Transmembrane</keyword>
<feature type="transmembrane region" description="Helical" evidence="7">
    <location>
        <begin position="26"/>
        <end position="49"/>
    </location>
</feature>
<feature type="transmembrane region" description="Helical" evidence="7">
    <location>
        <begin position="125"/>
        <end position="145"/>
    </location>
</feature>
<keyword evidence="2 7" id="KW-0813">Transport</keyword>
<evidence type="ECO:0000256" key="4">
    <source>
        <dbReference type="ARBA" id="ARBA00022692"/>
    </source>
</evidence>
<dbReference type="PANTHER" id="PTHR30193">
    <property type="entry name" value="ABC TRANSPORTER PERMEASE PROTEIN"/>
    <property type="match status" value="1"/>
</dbReference>
<evidence type="ECO:0000259" key="8">
    <source>
        <dbReference type="PROSITE" id="PS50928"/>
    </source>
</evidence>
<dbReference type="GO" id="GO:0005886">
    <property type="term" value="C:plasma membrane"/>
    <property type="evidence" value="ECO:0007669"/>
    <property type="project" value="UniProtKB-SubCell"/>
</dbReference>
<evidence type="ECO:0000256" key="2">
    <source>
        <dbReference type="ARBA" id="ARBA00022448"/>
    </source>
</evidence>
<name>A0A037ZKT3_9RHOB</name>
<evidence type="ECO:0000313" key="9">
    <source>
        <dbReference type="EMBL" id="KAJ57056.1"/>
    </source>
</evidence>
<feature type="transmembrane region" description="Helical" evidence="7">
    <location>
        <begin position="279"/>
        <end position="300"/>
    </location>
</feature>
<dbReference type="CDD" id="cd06261">
    <property type="entry name" value="TM_PBP2"/>
    <property type="match status" value="1"/>
</dbReference>
<evidence type="ECO:0000256" key="1">
    <source>
        <dbReference type="ARBA" id="ARBA00004651"/>
    </source>
</evidence>
<protein>
    <submittedName>
        <fullName evidence="9">Sugar ABC transporter permease</fullName>
    </submittedName>
</protein>
<comment type="caution">
    <text evidence="9">The sequence shown here is derived from an EMBL/GenBank/DDBJ whole genome shotgun (WGS) entry which is preliminary data.</text>
</comment>
<dbReference type="InterPro" id="IPR000515">
    <property type="entry name" value="MetI-like"/>
</dbReference>
<dbReference type="PANTHER" id="PTHR30193:SF41">
    <property type="entry name" value="DIACETYLCHITOBIOSE UPTAKE SYSTEM PERMEASE PROTEIN NGCF"/>
    <property type="match status" value="1"/>
</dbReference>
<gene>
    <name evidence="9" type="ORF">ACMU_00765</name>
</gene>
<accession>A0A037ZKT3</accession>
<organism evidence="9 10">
    <name type="scientific">Actibacterium mucosum KCTC 23349</name>
    <dbReference type="NCBI Taxonomy" id="1454373"/>
    <lineage>
        <taxon>Bacteria</taxon>
        <taxon>Pseudomonadati</taxon>
        <taxon>Pseudomonadota</taxon>
        <taxon>Alphaproteobacteria</taxon>
        <taxon>Rhodobacterales</taxon>
        <taxon>Roseobacteraceae</taxon>
        <taxon>Actibacterium</taxon>
    </lineage>
</organism>
<feature type="transmembrane region" description="Helical" evidence="7">
    <location>
        <begin position="173"/>
        <end position="198"/>
    </location>
</feature>
<feature type="transmembrane region" description="Helical" evidence="7">
    <location>
        <begin position="92"/>
        <end position="113"/>
    </location>
</feature>
<dbReference type="InterPro" id="IPR051393">
    <property type="entry name" value="ABC_transporter_permease"/>
</dbReference>
<keyword evidence="3" id="KW-1003">Cell membrane</keyword>
<reference evidence="9 10" key="1">
    <citation type="submission" date="2014-03" db="EMBL/GenBank/DDBJ databases">
        <title>Draft Genome Sequence of Actibacterium mucosum KCTC 23349, a Marine Alphaproteobacterium with Complex Ionic Requirements Isolated from Mediterranean Seawater at Malvarrosa Beach, Valencia, Spain.</title>
        <authorList>
            <person name="Arahal D.R."/>
            <person name="Shao Z."/>
            <person name="Lai Q."/>
            <person name="Pujalte M.J."/>
        </authorList>
    </citation>
    <scope>NUCLEOTIDE SEQUENCE [LARGE SCALE GENOMIC DNA]</scope>
    <source>
        <strain evidence="9 10">KCTC 23349</strain>
    </source>
</reference>
<evidence type="ECO:0000256" key="3">
    <source>
        <dbReference type="ARBA" id="ARBA00022475"/>
    </source>
</evidence>
<comment type="subcellular location">
    <subcellularLocation>
        <location evidence="1 7">Cell membrane</location>
        <topology evidence="1 7">Multi-pass membrane protein</topology>
    </subcellularLocation>
</comment>
<dbReference type="AlphaFoldDB" id="A0A037ZKT3"/>
<evidence type="ECO:0000256" key="6">
    <source>
        <dbReference type="ARBA" id="ARBA00023136"/>
    </source>
</evidence>
<dbReference type="GO" id="GO:0055085">
    <property type="term" value="P:transmembrane transport"/>
    <property type="evidence" value="ECO:0007669"/>
    <property type="project" value="InterPro"/>
</dbReference>
<comment type="similarity">
    <text evidence="7">Belongs to the binding-protein-dependent transport system permease family.</text>
</comment>
<feature type="transmembrane region" description="Helical" evidence="7">
    <location>
        <begin position="231"/>
        <end position="251"/>
    </location>
</feature>
<dbReference type="PROSITE" id="PS50928">
    <property type="entry name" value="ABC_TM1"/>
    <property type="match status" value="1"/>
</dbReference>
<feature type="domain" description="ABC transmembrane type-1" evidence="8">
    <location>
        <begin position="88"/>
        <end position="300"/>
    </location>
</feature>
<dbReference type="Gene3D" id="1.10.3720.10">
    <property type="entry name" value="MetI-like"/>
    <property type="match status" value="1"/>
</dbReference>
<keyword evidence="10" id="KW-1185">Reference proteome</keyword>
<sequence>MAHTHTAPAAASRPSRLRKAMRDGRLTTILFFLPPALMLFTLFVFMPLLEGAWYSGFKWSGYGEGPTDWVGSRNFERLTKHSTFMRSFNNTLVFVGVALLLQIPLGMAMALLIYRKSKSNTFFRLVFFVPFILAEVATGLIWSFIFDGDYGVTSIFTTWFGWEQVYPLADRTWAMPVLLLVFVWKYFGFHMMIFIAALQSIPDDLIEAARIDGGTPWQITRYIQIPMLKPAIVVSVFFAVVGSLQLFDLIIPLTRGGPSNTTHTLVSYLYNFGLVRQKVGFGSSVGVVLFIVSFVFAFSYRRFVMRQGEK</sequence>
<evidence type="ECO:0000256" key="5">
    <source>
        <dbReference type="ARBA" id="ARBA00022989"/>
    </source>
</evidence>
<dbReference type="STRING" id="1454373.ACMU_00765"/>
<dbReference type="SUPFAM" id="SSF161098">
    <property type="entry name" value="MetI-like"/>
    <property type="match status" value="1"/>
</dbReference>
<proteinExistence type="inferred from homology"/>
<keyword evidence="5 7" id="KW-1133">Transmembrane helix</keyword>
<evidence type="ECO:0000313" key="10">
    <source>
        <dbReference type="Proteomes" id="UP000026249"/>
    </source>
</evidence>
<evidence type="ECO:0000256" key="7">
    <source>
        <dbReference type="RuleBase" id="RU363032"/>
    </source>
</evidence>
<dbReference type="Proteomes" id="UP000026249">
    <property type="component" value="Unassembled WGS sequence"/>
</dbReference>